<dbReference type="Proteomes" id="UP000317770">
    <property type="component" value="Unassembled WGS sequence"/>
</dbReference>
<accession>A0A8B5XZS4</accession>
<organism evidence="1 2">
    <name type="scientific">Peribacillus simplex</name>
    <dbReference type="NCBI Taxonomy" id="1478"/>
    <lineage>
        <taxon>Bacteria</taxon>
        <taxon>Bacillati</taxon>
        <taxon>Bacillota</taxon>
        <taxon>Bacilli</taxon>
        <taxon>Bacillales</taxon>
        <taxon>Bacillaceae</taxon>
        <taxon>Peribacillus</taxon>
    </lineage>
</organism>
<sequence length="69" mass="7723">MNTIIQQWNKQEKTEKLGVSPEDIKPNAAVLFYGAVKNSKSAERECLCSTDVWRNCGRKSSSIGSGRLY</sequence>
<proteinExistence type="predicted"/>
<evidence type="ECO:0000313" key="1">
    <source>
        <dbReference type="EMBL" id="TVX81189.1"/>
    </source>
</evidence>
<name>A0A8B5XZS4_9BACI</name>
<dbReference type="RefSeq" id="WP_144478294.1">
    <property type="nucleotide sequence ID" value="NZ_JARMTY010000023.1"/>
</dbReference>
<dbReference type="EMBL" id="VNKI01000004">
    <property type="protein sequence ID" value="TVX81189.1"/>
    <property type="molecule type" value="Genomic_DNA"/>
</dbReference>
<protein>
    <submittedName>
        <fullName evidence="1">Uncharacterized protein</fullName>
    </submittedName>
</protein>
<comment type="caution">
    <text evidence="1">The sequence shown here is derived from an EMBL/GenBank/DDBJ whole genome shotgun (WGS) entry which is preliminary data.</text>
</comment>
<reference evidence="1 2" key="1">
    <citation type="submission" date="2019-07" db="EMBL/GenBank/DDBJ databases">
        <title>Genome assembly of Bacillus simplex strain GGC-P6A.</title>
        <authorList>
            <person name="Jennings M.E."/>
            <person name="Barton H.A."/>
        </authorList>
    </citation>
    <scope>NUCLEOTIDE SEQUENCE [LARGE SCALE GENOMIC DNA]</scope>
    <source>
        <strain evidence="1 2">GGC-P6A</strain>
    </source>
</reference>
<gene>
    <name evidence="1" type="ORF">FQP34_09375</name>
</gene>
<evidence type="ECO:0000313" key="2">
    <source>
        <dbReference type="Proteomes" id="UP000317770"/>
    </source>
</evidence>
<dbReference type="AlphaFoldDB" id="A0A8B5XZS4"/>